<dbReference type="SUPFAM" id="SSF47413">
    <property type="entry name" value="lambda repressor-like DNA-binding domains"/>
    <property type="match status" value="1"/>
</dbReference>
<dbReference type="CDD" id="cd00093">
    <property type="entry name" value="HTH_XRE"/>
    <property type="match status" value="1"/>
</dbReference>
<evidence type="ECO:0000313" key="4">
    <source>
        <dbReference type="Proteomes" id="UP000613030"/>
    </source>
</evidence>
<dbReference type="PANTHER" id="PTHR36924">
    <property type="entry name" value="ANTITOXIN HIGA-1"/>
    <property type="match status" value="1"/>
</dbReference>
<sequence>MKKLENVHPGEILKEDFLDALNVTPYALAKAIGVDQTRISQLIKGTRNMSADTALRLGRFFGTSPEFWLNLQTRFDLETERNKNGIYEKIVPHHTD</sequence>
<evidence type="ECO:0000259" key="2">
    <source>
        <dbReference type="PROSITE" id="PS50943"/>
    </source>
</evidence>
<organism evidence="3 4">
    <name type="scientific">Chryseolinea lacunae</name>
    <dbReference type="NCBI Taxonomy" id="2801331"/>
    <lineage>
        <taxon>Bacteria</taxon>
        <taxon>Pseudomonadati</taxon>
        <taxon>Bacteroidota</taxon>
        <taxon>Cytophagia</taxon>
        <taxon>Cytophagales</taxon>
        <taxon>Fulvivirgaceae</taxon>
        <taxon>Chryseolinea</taxon>
    </lineage>
</organism>
<dbReference type="Pfam" id="PF01381">
    <property type="entry name" value="HTH_3"/>
    <property type="match status" value="1"/>
</dbReference>
<feature type="domain" description="HTH cro/C1-type" evidence="2">
    <location>
        <begin position="20"/>
        <end position="68"/>
    </location>
</feature>
<dbReference type="InterPro" id="IPR001387">
    <property type="entry name" value="Cro/C1-type_HTH"/>
</dbReference>
<protein>
    <submittedName>
        <fullName evidence="3">HigA family addiction module antidote protein</fullName>
    </submittedName>
</protein>
<dbReference type="PROSITE" id="PS50943">
    <property type="entry name" value="HTH_CROC1"/>
    <property type="match status" value="1"/>
</dbReference>
<reference evidence="3 4" key="1">
    <citation type="submission" date="2021-01" db="EMBL/GenBank/DDBJ databases">
        <title>Chryseolinea sp. Jin1 Genome sequencing and assembly.</title>
        <authorList>
            <person name="Kim I."/>
        </authorList>
    </citation>
    <scope>NUCLEOTIDE SEQUENCE [LARGE SCALE GENOMIC DNA]</scope>
    <source>
        <strain evidence="3 4">Jin1</strain>
    </source>
</reference>
<dbReference type="PANTHER" id="PTHR36924:SF1">
    <property type="entry name" value="ANTITOXIN HIGA-1"/>
    <property type="match status" value="1"/>
</dbReference>
<gene>
    <name evidence="3" type="ORF">JI741_14890</name>
</gene>
<keyword evidence="4" id="KW-1185">Reference proteome</keyword>
<dbReference type="EMBL" id="JAERRB010000004">
    <property type="protein sequence ID" value="MBL0742512.1"/>
    <property type="molecule type" value="Genomic_DNA"/>
</dbReference>
<keyword evidence="1" id="KW-0238">DNA-binding</keyword>
<dbReference type="Gene3D" id="1.10.260.40">
    <property type="entry name" value="lambda repressor-like DNA-binding domains"/>
    <property type="match status" value="1"/>
</dbReference>
<comment type="caution">
    <text evidence="3">The sequence shown here is derived from an EMBL/GenBank/DDBJ whole genome shotgun (WGS) entry which is preliminary data.</text>
</comment>
<dbReference type="SMART" id="SM00530">
    <property type="entry name" value="HTH_XRE"/>
    <property type="match status" value="1"/>
</dbReference>
<evidence type="ECO:0000313" key="3">
    <source>
        <dbReference type="EMBL" id="MBL0742512.1"/>
    </source>
</evidence>
<dbReference type="InterPro" id="IPR010982">
    <property type="entry name" value="Lambda_DNA-bd_dom_sf"/>
</dbReference>
<name>A0ABS1KTG7_9BACT</name>
<evidence type="ECO:0000256" key="1">
    <source>
        <dbReference type="ARBA" id="ARBA00023125"/>
    </source>
</evidence>
<dbReference type="InterPro" id="IPR013430">
    <property type="entry name" value="Toxin_antidote_HigA"/>
</dbReference>
<accession>A0ABS1KTG7</accession>
<dbReference type="Proteomes" id="UP000613030">
    <property type="component" value="Unassembled WGS sequence"/>
</dbReference>
<proteinExistence type="predicted"/>
<dbReference type="NCBIfam" id="TIGR02607">
    <property type="entry name" value="antidote_HigA"/>
    <property type="match status" value="1"/>
</dbReference>